<accession>A0A0N5AD35</accession>
<name>A0A0N5AD35_9BILA</name>
<dbReference type="PANTHER" id="PTHR46708:SF2">
    <property type="entry name" value="FIBRONECTIN TYPE-III DOMAIN-CONTAINING PROTEIN"/>
    <property type="match status" value="1"/>
</dbReference>
<dbReference type="Gene3D" id="2.60.40.10">
    <property type="entry name" value="Immunoglobulins"/>
    <property type="match status" value="4"/>
</dbReference>
<dbReference type="Proteomes" id="UP000046393">
    <property type="component" value="Unplaced"/>
</dbReference>
<dbReference type="SMART" id="SM00060">
    <property type="entry name" value="FN3"/>
    <property type="match status" value="4"/>
</dbReference>
<feature type="domain" description="Fibronectin type-III" evidence="2">
    <location>
        <begin position="119"/>
        <end position="201"/>
    </location>
</feature>
<dbReference type="InterPro" id="IPR050991">
    <property type="entry name" value="ECM_Regulatory_Proteins"/>
</dbReference>
<organism evidence="3 4">
    <name type="scientific">Syphacia muris</name>
    <dbReference type="NCBI Taxonomy" id="451379"/>
    <lineage>
        <taxon>Eukaryota</taxon>
        <taxon>Metazoa</taxon>
        <taxon>Ecdysozoa</taxon>
        <taxon>Nematoda</taxon>
        <taxon>Chromadorea</taxon>
        <taxon>Rhabditida</taxon>
        <taxon>Spirurina</taxon>
        <taxon>Oxyuridomorpha</taxon>
        <taxon>Oxyuroidea</taxon>
        <taxon>Oxyuridae</taxon>
        <taxon>Syphacia</taxon>
    </lineage>
</organism>
<dbReference type="InterPro" id="IPR003961">
    <property type="entry name" value="FN3_dom"/>
</dbReference>
<dbReference type="AlphaFoldDB" id="A0A0N5AD35"/>
<dbReference type="InterPro" id="IPR013783">
    <property type="entry name" value="Ig-like_fold"/>
</dbReference>
<protein>
    <submittedName>
        <fullName evidence="4">Fibronectin type-III domain-containing protein</fullName>
    </submittedName>
</protein>
<dbReference type="PANTHER" id="PTHR46708">
    <property type="entry name" value="TENASCIN"/>
    <property type="match status" value="1"/>
</dbReference>
<reference evidence="4" key="1">
    <citation type="submission" date="2017-02" db="UniProtKB">
        <authorList>
            <consortium name="WormBaseParasite"/>
        </authorList>
    </citation>
    <scope>IDENTIFICATION</scope>
</reference>
<evidence type="ECO:0000256" key="1">
    <source>
        <dbReference type="ARBA" id="ARBA00022737"/>
    </source>
</evidence>
<dbReference type="CDD" id="cd00063">
    <property type="entry name" value="FN3"/>
    <property type="match status" value="4"/>
</dbReference>
<dbReference type="InterPro" id="IPR036116">
    <property type="entry name" value="FN3_sf"/>
</dbReference>
<dbReference type="PROSITE" id="PS50853">
    <property type="entry name" value="FN3"/>
    <property type="match status" value="3"/>
</dbReference>
<feature type="domain" description="Fibronectin type-III" evidence="2">
    <location>
        <begin position="6"/>
        <end position="108"/>
    </location>
</feature>
<dbReference type="SUPFAM" id="SSF49265">
    <property type="entry name" value="Fibronectin type III"/>
    <property type="match status" value="3"/>
</dbReference>
<dbReference type="WBParaSite" id="SMUV_0000206801-mRNA-1">
    <property type="protein sequence ID" value="SMUV_0000206801-mRNA-1"/>
    <property type="gene ID" value="SMUV_0000206801"/>
</dbReference>
<evidence type="ECO:0000313" key="3">
    <source>
        <dbReference type="Proteomes" id="UP000046393"/>
    </source>
</evidence>
<feature type="domain" description="Fibronectin type-III" evidence="2">
    <location>
        <begin position="377"/>
        <end position="473"/>
    </location>
</feature>
<sequence length="769" mass="87395">LKRCFAGALPRARFRRNVGTLLVTWQDVVDRNINSNGLGYLVEYKTTDGDKWIVYPSVVPYAENNALREIKIENLDSDASYQVRVKLVGKNGETIALSDGYTTAVWKDSSKCQQNEVSAPKAVKVRETTKYTLTVEFERPECGYPTSYVIEVSCAAFIARSPGTIIDLLPNTEYKIRVRAADSNHTERPWSETITASTVGDMLGSITTDYRTNSEIRISWPIEYNEDLHKYKVTKILVKPSLTLDIKPTQNSALFTNLMPDTEYAIGVVAYGAAEPVFYYRASVKTASNNAMLWDDKPKINEFAPNIFSLFLKCLLSVTVISNDNQFTLDMVADDDTTFNSIRILAIDDQNRLVLKTPEVTRIGTVVVEPCTGYAGIPKNINYQFISDNAVQFSWDKPKCESWGPMTGYEYQVINLSQNDDDQLESFVTDPVVVQGELKPDSEYSFRVRSRIGTVHSPWSDEITALKHFCFSSVNLYRLRFITQPRSYLVWTPLTEDLERVTHFKLSYKEEGSDEWTEIVETPDSFKCPNDITFDVADYCYELSDPAIKTGVQYTANVIHFLYPNNYIFAFFIVLYPILIGNIHLTRNGHQTEIPEESAWRQIIGPIYHEPLRQSYGVELPRFGTDDYLIRILAVDDKGEVLATSPSYHSTSRCQVPSTAPTVRLEDSEEGIKAQWVYDEPVNEECHLRFLLSGHNNQKSFEFIVPGNSREFNFGQYNGGDWEVRVQAINSADSGPMSDSAALRRTAEGSFFLRFFAFRWCNTSNMQLI</sequence>
<dbReference type="STRING" id="451379.A0A0N5AD35"/>
<evidence type="ECO:0000313" key="4">
    <source>
        <dbReference type="WBParaSite" id="SMUV_0000206801-mRNA-1"/>
    </source>
</evidence>
<keyword evidence="1" id="KW-0677">Repeat</keyword>
<dbReference type="Pfam" id="PF00041">
    <property type="entry name" value="fn3"/>
    <property type="match status" value="2"/>
</dbReference>
<proteinExistence type="predicted"/>
<evidence type="ECO:0000259" key="2">
    <source>
        <dbReference type="PROSITE" id="PS50853"/>
    </source>
</evidence>
<keyword evidence="3" id="KW-1185">Reference proteome</keyword>